<dbReference type="PIRSF" id="PIRSF005604">
    <property type="entry name" value="XET"/>
    <property type="match status" value="1"/>
</dbReference>
<dbReference type="GO" id="GO:0071555">
    <property type="term" value="P:cell wall organization"/>
    <property type="evidence" value="ECO:0007669"/>
    <property type="project" value="UniProtKB-KW"/>
</dbReference>
<organism evidence="11 12">
    <name type="scientific">Jatropha curcas</name>
    <name type="common">Barbados nut</name>
    <dbReference type="NCBI Taxonomy" id="180498"/>
    <lineage>
        <taxon>Eukaryota</taxon>
        <taxon>Viridiplantae</taxon>
        <taxon>Streptophyta</taxon>
        <taxon>Embryophyta</taxon>
        <taxon>Tracheophyta</taxon>
        <taxon>Spermatophyta</taxon>
        <taxon>Magnoliopsida</taxon>
        <taxon>eudicotyledons</taxon>
        <taxon>Gunneridae</taxon>
        <taxon>Pentapetalae</taxon>
        <taxon>rosids</taxon>
        <taxon>fabids</taxon>
        <taxon>Malpighiales</taxon>
        <taxon>Euphorbiaceae</taxon>
        <taxon>Crotonoideae</taxon>
        <taxon>Jatropheae</taxon>
        <taxon>Jatropha</taxon>
    </lineage>
</organism>
<dbReference type="Pfam" id="PF06955">
    <property type="entry name" value="XET_C"/>
    <property type="match status" value="1"/>
</dbReference>
<proteinExistence type="inferred from homology"/>
<dbReference type="CDD" id="cd02176">
    <property type="entry name" value="GH16_XET"/>
    <property type="match status" value="1"/>
</dbReference>
<name>A0A067KT94_JATCU</name>
<keyword evidence="5 9" id="KW-0378">Hydrolase</keyword>
<dbReference type="AlphaFoldDB" id="A0A067KT94"/>
<evidence type="ECO:0000256" key="7">
    <source>
        <dbReference type="ARBA" id="ARBA00023295"/>
    </source>
</evidence>
<keyword evidence="2 9" id="KW-0052">Apoplast</keyword>
<dbReference type="GO" id="GO:0042546">
    <property type="term" value="P:cell wall biogenesis"/>
    <property type="evidence" value="ECO:0007669"/>
    <property type="project" value="InterPro"/>
</dbReference>
<comment type="function">
    <text evidence="9">Catalyzes xyloglucan endohydrolysis (XEH) and/or endotransglycosylation (XET). Cleaves and religates xyloglucan polymers, an essential constituent of the primary cell wall, and thereby participates in cell wall construction of growing tissues.</text>
</comment>
<keyword evidence="6" id="KW-1015">Disulfide bond</keyword>
<keyword evidence="9" id="KW-0961">Cell wall biogenesis/degradation</keyword>
<dbReference type="InterPro" id="IPR000757">
    <property type="entry name" value="Beta-glucanase-like"/>
</dbReference>
<evidence type="ECO:0000256" key="4">
    <source>
        <dbReference type="ARBA" id="ARBA00022679"/>
    </source>
</evidence>
<feature type="active site" description="Nucleophile" evidence="8">
    <location>
        <position position="91"/>
    </location>
</feature>
<feature type="domain" description="GH16" evidence="10">
    <location>
        <begin position="1"/>
        <end position="204"/>
    </location>
</feature>
<dbReference type="InterPro" id="IPR013320">
    <property type="entry name" value="ConA-like_dom_sf"/>
</dbReference>
<dbReference type="SMR" id="A0A067KT94"/>
<evidence type="ECO:0000256" key="9">
    <source>
        <dbReference type="RuleBase" id="RU361120"/>
    </source>
</evidence>
<keyword evidence="1 9" id="KW-0134">Cell wall</keyword>
<dbReference type="STRING" id="180498.A0A067KT94"/>
<dbReference type="InterPro" id="IPR010713">
    <property type="entry name" value="XET_C"/>
</dbReference>
<dbReference type="EC" id="2.4.1.207" evidence="9"/>
<evidence type="ECO:0000256" key="5">
    <source>
        <dbReference type="ARBA" id="ARBA00022801"/>
    </source>
</evidence>
<keyword evidence="4 9" id="KW-0808">Transferase</keyword>
<dbReference type="GO" id="GO:0016762">
    <property type="term" value="F:xyloglucan:xyloglucosyl transferase activity"/>
    <property type="evidence" value="ECO:0007669"/>
    <property type="project" value="UniProtKB-EC"/>
</dbReference>
<evidence type="ECO:0000256" key="1">
    <source>
        <dbReference type="ARBA" id="ARBA00022512"/>
    </source>
</evidence>
<dbReference type="EMBL" id="KK914353">
    <property type="protein sequence ID" value="KDP39357.1"/>
    <property type="molecule type" value="Genomic_DNA"/>
</dbReference>
<keyword evidence="3 9" id="KW-0964">Secreted</keyword>
<dbReference type="Gene3D" id="2.60.120.200">
    <property type="match status" value="1"/>
</dbReference>
<evidence type="ECO:0000313" key="12">
    <source>
        <dbReference type="Proteomes" id="UP000027138"/>
    </source>
</evidence>
<dbReference type="PROSITE" id="PS51762">
    <property type="entry name" value="GH16_2"/>
    <property type="match status" value="1"/>
</dbReference>
<gene>
    <name evidence="11" type="ORF">JCGZ_01114</name>
</gene>
<dbReference type="Pfam" id="PF00722">
    <property type="entry name" value="Glyco_hydro_16"/>
    <property type="match status" value="1"/>
</dbReference>
<evidence type="ECO:0000256" key="6">
    <source>
        <dbReference type="ARBA" id="ARBA00023157"/>
    </source>
</evidence>
<dbReference type="PANTHER" id="PTHR31062">
    <property type="entry name" value="XYLOGLUCAN ENDOTRANSGLUCOSYLASE/HYDROLASE PROTEIN 8-RELATED"/>
    <property type="match status" value="1"/>
</dbReference>
<dbReference type="GO" id="GO:0048046">
    <property type="term" value="C:apoplast"/>
    <property type="evidence" value="ECO:0007669"/>
    <property type="project" value="UniProtKB-SubCell"/>
</dbReference>
<evidence type="ECO:0000313" key="11">
    <source>
        <dbReference type="EMBL" id="KDP39357.1"/>
    </source>
</evidence>
<dbReference type="GO" id="GO:0004553">
    <property type="term" value="F:hydrolase activity, hydrolyzing O-glycosyl compounds"/>
    <property type="evidence" value="ECO:0007669"/>
    <property type="project" value="InterPro"/>
</dbReference>
<dbReference type="InterPro" id="IPR016455">
    <property type="entry name" value="XTH"/>
</dbReference>
<reference evidence="11 12" key="1">
    <citation type="journal article" date="2014" name="PLoS ONE">
        <title>Global Analysis of Gene Expression Profiles in Physic Nut (Jatropha curcas L.) Seedlings Exposed to Salt Stress.</title>
        <authorList>
            <person name="Zhang L."/>
            <person name="Zhang C."/>
            <person name="Wu P."/>
            <person name="Chen Y."/>
            <person name="Li M."/>
            <person name="Jiang H."/>
            <person name="Wu G."/>
        </authorList>
    </citation>
    <scope>NUCLEOTIDE SEQUENCE [LARGE SCALE GENOMIC DNA]</scope>
    <source>
        <strain evidence="12">cv. GZQX0401</strain>
        <tissue evidence="11">Young leaves</tissue>
    </source>
</reference>
<evidence type="ECO:0000256" key="8">
    <source>
        <dbReference type="PIRSR" id="PIRSR005604-1"/>
    </source>
</evidence>
<sequence length="274" mass="30899">MQSVNCSNEDLGGPSIFDNYEFAWGSDHVRTFGGGTDVQIFLDQSSGARFESKAAYGGGYFSIEIKVPGRNSAGVVTTFYLTSVSENGHDELDFEFLGNKEGQPVYLQTNVFAEGKGEREQRFKLWFDPTADFHRYTIFWNQHMIVFYVDDSPIRVFKNNRNIGVGYLSKPMKIAASIWNGDGWATDGGRTKINWAYAPFIAGYRDFTVSACPVGDSDNIDACISPNPWWNQEGFWTLGPSEDHIYQYVKSTYKIYDYCTDQTKNPTPPPECGQ</sequence>
<keyword evidence="7 9" id="KW-0326">Glycosidase</keyword>
<feature type="active site" description="Proton donor" evidence="8">
    <location>
        <position position="95"/>
    </location>
</feature>
<accession>A0A067KT94</accession>
<comment type="similarity">
    <text evidence="9">Belongs to the glycosyl hydrolase 16 family.</text>
</comment>
<comment type="PTM">
    <text evidence="9">Contains at least one intrachain disulfide bond essential for its enzymatic activity.</text>
</comment>
<evidence type="ECO:0000256" key="3">
    <source>
        <dbReference type="ARBA" id="ARBA00022525"/>
    </source>
</evidence>
<evidence type="ECO:0000256" key="2">
    <source>
        <dbReference type="ARBA" id="ARBA00022523"/>
    </source>
</evidence>
<keyword evidence="12" id="KW-1185">Reference proteome</keyword>
<dbReference type="GO" id="GO:0010411">
    <property type="term" value="P:xyloglucan metabolic process"/>
    <property type="evidence" value="ECO:0007669"/>
    <property type="project" value="InterPro"/>
</dbReference>
<dbReference type="SUPFAM" id="SSF49899">
    <property type="entry name" value="Concanavalin A-like lectins/glucanases"/>
    <property type="match status" value="1"/>
</dbReference>
<dbReference type="OrthoDB" id="4781at2759"/>
<dbReference type="InterPro" id="IPR044791">
    <property type="entry name" value="Beta-glucanase/XTH"/>
</dbReference>
<protein>
    <recommendedName>
        <fullName evidence="9">Xyloglucan endotransglucosylase/hydrolase</fullName>
        <ecNumber evidence="9">2.4.1.207</ecNumber>
    </recommendedName>
</protein>
<evidence type="ECO:0000259" key="10">
    <source>
        <dbReference type="PROSITE" id="PS51762"/>
    </source>
</evidence>
<comment type="subcellular location">
    <subcellularLocation>
        <location evidence="9">Secreted</location>
        <location evidence="9">Cell wall</location>
    </subcellularLocation>
    <subcellularLocation>
        <location evidence="9">Secreted</location>
        <location evidence="9">Extracellular space</location>
        <location evidence="9">Apoplast</location>
    </subcellularLocation>
</comment>
<dbReference type="Proteomes" id="UP000027138">
    <property type="component" value="Unassembled WGS sequence"/>
</dbReference>